<dbReference type="Gene3D" id="2.40.50.140">
    <property type="entry name" value="Nucleic acid-binding proteins"/>
    <property type="match status" value="1"/>
</dbReference>
<dbReference type="Pfam" id="PF02721">
    <property type="entry name" value="DUF223"/>
    <property type="match status" value="1"/>
</dbReference>
<evidence type="ECO:0000313" key="3">
    <source>
        <dbReference type="EnsemblPlants" id="KRH07203"/>
    </source>
</evidence>
<evidence type="ECO:0000313" key="4">
    <source>
        <dbReference type="Proteomes" id="UP000008827"/>
    </source>
</evidence>
<proteinExistence type="predicted"/>
<evidence type="ECO:0000259" key="1">
    <source>
        <dbReference type="Pfam" id="PF02721"/>
    </source>
</evidence>
<organism evidence="2">
    <name type="scientific">Glycine max</name>
    <name type="common">Soybean</name>
    <name type="synonym">Glycine hispida</name>
    <dbReference type="NCBI Taxonomy" id="3847"/>
    <lineage>
        <taxon>Eukaryota</taxon>
        <taxon>Viridiplantae</taxon>
        <taxon>Streptophyta</taxon>
        <taxon>Embryophyta</taxon>
        <taxon>Tracheophyta</taxon>
        <taxon>Spermatophyta</taxon>
        <taxon>Magnoliopsida</taxon>
        <taxon>eudicotyledons</taxon>
        <taxon>Gunneridae</taxon>
        <taxon>Pentapetalae</taxon>
        <taxon>rosids</taxon>
        <taxon>fabids</taxon>
        <taxon>Fabales</taxon>
        <taxon>Fabaceae</taxon>
        <taxon>Papilionoideae</taxon>
        <taxon>50 kb inversion clade</taxon>
        <taxon>NPAAA clade</taxon>
        <taxon>indigoferoid/millettioid clade</taxon>
        <taxon>Phaseoleae</taxon>
        <taxon>Glycine</taxon>
        <taxon>Glycine subgen. Soja</taxon>
    </lineage>
</organism>
<dbReference type="EMBL" id="CM000849">
    <property type="protein sequence ID" value="KRH07203.1"/>
    <property type="molecule type" value="Genomic_DNA"/>
</dbReference>
<sequence>MAHMFRLSDPRKRYSFELVLLDSDGSKIQVSIRKLMLRRFNCCVEEGRVYRMSFFGVIPNSGSYRATTHEYKLLLHGKTTIIICVDEAIPWNNRSFGYEFSAG</sequence>
<protein>
    <recommendedName>
        <fullName evidence="1">Replication protein A 70 kDa DNA-binding subunit B/D first OB fold domain-containing protein</fullName>
    </recommendedName>
</protein>
<dbReference type="OrthoDB" id="1744497at2759"/>
<reference evidence="2 3" key="1">
    <citation type="journal article" date="2010" name="Nature">
        <title>Genome sequence of the palaeopolyploid soybean.</title>
        <authorList>
            <person name="Schmutz J."/>
            <person name="Cannon S.B."/>
            <person name="Schlueter J."/>
            <person name="Ma J."/>
            <person name="Mitros T."/>
            <person name="Nelson W."/>
            <person name="Hyten D.L."/>
            <person name="Song Q."/>
            <person name="Thelen J.J."/>
            <person name="Cheng J."/>
            <person name="Xu D."/>
            <person name="Hellsten U."/>
            <person name="May G.D."/>
            <person name="Yu Y."/>
            <person name="Sakurai T."/>
            <person name="Umezawa T."/>
            <person name="Bhattacharyya M.K."/>
            <person name="Sandhu D."/>
            <person name="Valliyodan B."/>
            <person name="Lindquist E."/>
            <person name="Peto M."/>
            <person name="Grant D."/>
            <person name="Shu S."/>
            <person name="Goodstein D."/>
            <person name="Barry K."/>
            <person name="Futrell-Griggs M."/>
            <person name="Abernathy B."/>
            <person name="Du J."/>
            <person name="Tian Z."/>
            <person name="Zhu L."/>
            <person name="Gill N."/>
            <person name="Joshi T."/>
            <person name="Libault M."/>
            <person name="Sethuraman A."/>
            <person name="Zhang X.-C."/>
            <person name="Shinozaki K."/>
            <person name="Nguyen H.T."/>
            <person name="Wing R.A."/>
            <person name="Cregan P."/>
            <person name="Specht J."/>
            <person name="Grimwood J."/>
            <person name="Rokhsar D."/>
            <person name="Stacey G."/>
            <person name="Shoemaker R.C."/>
            <person name="Jackson S.A."/>
        </authorList>
    </citation>
    <scope>NUCLEOTIDE SEQUENCE [LARGE SCALE GENOMIC DNA]</scope>
    <source>
        <strain evidence="3">cv. Williams 82</strain>
        <tissue evidence="2">Callus</tissue>
    </source>
</reference>
<reference evidence="3" key="2">
    <citation type="submission" date="2018-02" db="UniProtKB">
        <authorList>
            <consortium name="EnsemblPlants"/>
        </authorList>
    </citation>
    <scope>IDENTIFICATION</scope>
    <source>
        <strain evidence="3">Williams 82</strain>
    </source>
</reference>
<reference evidence="2" key="3">
    <citation type="submission" date="2018-07" db="EMBL/GenBank/DDBJ databases">
        <title>WGS assembly of Glycine max.</title>
        <authorList>
            <person name="Schmutz J."/>
            <person name="Cannon S."/>
            <person name="Schlueter J."/>
            <person name="Ma J."/>
            <person name="Mitros T."/>
            <person name="Nelson W."/>
            <person name="Hyten D."/>
            <person name="Song Q."/>
            <person name="Thelen J."/>
            <person name="Cheng J."/>
            <person name="Xu D."/>
            <person name="Hellsten U."/>
            <person name="May G."/>
            <person name="Yu Y."/>
            <person name="Sakurai T."/>
            <person name="Umezawa T."/>
            <person name="Bhattacharyya M."/>
            <person name="Sandhu D."/>
            <person name="Valliyodan B."/>
            <person name="Lindquist E."/>
            <person name="Peto M."/>
            <person name="Grant D."/>
            <person name="Shu S."/>
            <person name="Goodstein D."/>
            <person name="Barry K."/>
            <person name="Futrell-Griggs M."/>
            <person name="Abernathy B."/>
            <person name="Du J."/>
            <person name="Tian Z."/>
            <person name="Zhu L."/>
            <person name="Gill N."/>
            <person name="Joshi T."/>
            <person name="Libault M."/>
            <person name="Sethuraman A."/>
            <person name="Zhang X."/>
            <person name="Shinozaki K."/>
            <person name="Nguyen H."/>
            <person name="Wing R."/>
            <person name="Cregan P."/>
            <person name="Specht J."/>
            <person name="Grimwood J."/>
            <person name="Rokhsar D."/>
            <person name="Stacey G."/>
            <person name="Shoemaker R."/>
            <person name="Jackson S."/>
        </authorList>
    </citation>
    <scope>NUCLEOTIDE SEQUENCE</scope>
    <source>
        <tissue evidence="2">Callus</tissue>
    </source>
</reference>
<dbReference type="EnsemblPlants" id="KRH07203">
    <property type="protein sequence ID" value="KRH07203"/>
    <property type="gene ID" value="GLYMA_16G074500"/>
</dbReference>
<dbReference type="OMA" id="YRATTHE"/>
<dbReference type="SMR" id="A0A0R0FVD4"/>
<gene>
    <name evidence="2" type="ORF">GLYMA_16G074500</name>
</gene>
<dbReference type="CDD" id="cd04480">
    <property type="entry name" value="RPA1_DBD_A_like"/>
    <property type="match status" value="1"/>
</dbReference>
<name>A0A0R0FVD4_SOYBN</name>
<dbReference type="AlphaFoldDB" id="A0A0R0FVD4"/>
<dbReference type="InParanoid" id="A0A0R0FVD4"/>
<dbReference type="InterPro" id="IPR012340">
    <property type="entry name" value="NA-bd_OB-fold"/>
</dbReference>
<accession>A0A0R0FVD4</accession>
<evidence type="ECO:0000313" key="2">
    <source>
        <dbReference type="EMBL" id="KRH07203.1"/>
    </source>
</evidence>
<dbReference type="Proteomes" id="UP000008827">
    <property type="component" value="Chromosome 16"/>
</dbReference>
<dbReference type="Gramene" id="KRH07203">
    <property type="protein sequence ID" value="KRH07203"/>
    <property type="gene ID" value="GLYMA_16G074500"/>
</dbReference>
<feature type="domain" description="Replication protein A 70 kDa DNA-binding subunit B/D first OB fold" evidence="1">
    <location>
        <begin position="3"/>
        <end position="82"/>
    </location>
</feature>
<dbReference type="SUPFAM" id="SSF50249">
    <property type="entry name" value="Nucleic acid-binding proteins"/>
    <property type="match status" value="1"/>
</dbReference>
<keyword evidence="4" id="KW-1185">Reference proteome</keyword>
<dbReference type="InterPro" id="IPR003871">
    <property type="entry name" value="RFA1B/D_OB_1st"/>
</dbReference>